<dbReference type="GO" id="GO:0042910">
    <property type="term" value="F:xenobiotic transmembrane transporter activity"/>
    <property type="evidence" value="ECO:0007669"/>
    <property type="project" value="InterPro"/>
</dbReference>
<keyword evidence="3 8" id="KW-0813">Transport</keyword>
<gene>
    <name evidence="10" type="ORF">SAMN05444340_11245</name>
</gene>
<dbReference type="InterPro" id="IPR004812">
    <property type="entry name" value="Efflux_drug-R_Bcr/CmlA"/>
</dbReference>
<dbReference type="InterPro" id="IPR011701">
    <property type="entry name" value="MFS"/>
</dbReference>
<dbReference type="Gene3D" id="1.20.1720.10">
    <property type="entry name" value="Multidrug resistance protein D"/>
    <property type="match status" value="1"/>
</dbReference>
<dbReference type="STRING" id="321339.SAMN05444340_11245"/>
<sequence length="419" mass="43251">MPSIAARPAACKAAQMTVPAPRFLDPATPPTLGTLIAITGIAAMSMNMFLPSLPRIAEDLGTEYEVVQLSVALYLASTAAMQIVLGPLADRYGRKPLLLAAFAIYAVASVACALAQTVAVFLVARMVQAAVYSGVILARAIVRDLASDDEAAARLGAVTMGMAMVPMVSPALGGLLEETLGWRASFWLMCVLGGVAMWLVWRDVGETRRHAFASFAEQFRAYPELLSAPRFWAYSLAAACAAGTFFAYLGGAPFLGAQVFDLSPVALGILFGSTSLGYVGGSFLSARLSARVGVRRMALWGSLTSTLALGASLSLFLVGWGSAASFFGLTVVVGVGYGITLPNATSGALSVRPRLAATASGLAGVLMIGGGAALSAFAGAVMVPGAGAERLLLIQGAASLSGVLAMLFITMRERRLGPR</sequence>
<evidence type="ECO:0000313" key="10">
    <source>
        <dbReference type="EMBL" id="SDY61507.1"/>
    </source>
</evidence>
<dbReference type="GO" id="GO:0005886">
    <property type="term" value="C:plasma membrane"/>
    <property type="evidence" value="ECO:0007669"/>
    <property type="project" value="UniProtKB-SubCell"/>
</dbReference>
<feature type="transmembrane region" description="Helical" evidence="8">
    <location>
        <begin position="262"/>
        <end position="286"/>
    </location>
</feature>
<evidence type="ECO:0000256" key="5">
    <source>
        <dbReference type="ARBA" id="ARBA00022692"/>
    </source>
</evidence>
<feature type="transmembrane region" description="Helical" evidence="8">
    <location>
        <begin position="32"/>
        <end position="54"/>
    </location>
</feature>
<dbReference type="PROSITE" id="PS00216">
    <property type="entry name" value="SUGAR_TRANSPORT_1"/>
    <property type="match status" value="1"/>
</dbReference>
<feature type="transmembrane region" description="Helical" evidence="8">
    <location>
        <begin position="298"/>
        <end position="320"/>
    </location>
</feature>
<dbReference type="Proteomes" id="UP000199286">
    <property type="component" value="Unassembled WGS sequence"/>
</dbReference>
<dbReference type="GO" id="GO:1990961">
    <property type="term" value="P:xenobiotic detoxification by transmembrane export across the plasma membrane"/>
    <property type="evidence" value="ECO:0007669"/>
    <property type="project" value="InterPro"/>
</dbReference>
<dbReference type="RefSeq" id="WP_245710887.1">
    <property type="nucleotide sequence ID" value="NZ_FNPF01000012.1"/>
</dbReference>
<dbReference type="PANTHER" id="PTHR23501">
    <property type="entry name" value="MAJOR FACILITATOR SUPERFAMILY"/>
    <property type="match status" value="1"/>
</dbReference>
<dbReference type="Pfam" id="PF07690">
    <property type="entry name" value="MFS_1"/>
    <property type="match status" value="1"/>
</dbReference>
<accession>A0A1H3LAD6</accession>
<dbReference type="SUPFAM" id="SSF103473">
    <property type="entry name" value="MFS general substrate transporter"/>
    <property type="match status" value="1"/>
</dbReference>
<dbReference type="AlphaFoldDB" id="A0A1H3LAD6"/>
<organism evidence="10 11">
    <name type="scientific">Citreimonas salinaria</name>
    <dbReference type="NCBI Taxonomy" id="321339"/>
    <lineage>
        <taxon>Bacteria</taxon>
        <taxon>Pseudomonadati</taxon>
        <taxon>Pseudomonadota</taxon>
        <taxon>Alphaproteobacteria</taxon>
        <taxon>Rhodobacterales</taxon>
        <taxon>Roseobacteraceae</taxon>
        <taxon>Citreimonas</taxon>
    </lineage>
</organism>
<keyword evidence="11" id="KW-1185">Reference proteome</keyword>
<keyword evidence="7 8" id="KW-0472">Membrane</keyword>
<keyword evidence="6 8" id="KW-1133">Transmembrane helix</keyword>
<feature type="transmembrane region" description="Helical" evidence="8">
    <location>
        <begin position="66"/>
        <end position="85"/>
    </location>
</feature>
<feature type="transmembrane region" description="Helical" evidence="8">
    <location>
        <begin position="97"/>
        <end position="116"/>
    </location>
</feature>
<evidence type="ECO:0000313" key="11">
    <source>
        <dbReference type="Proteomes" id="UP000199286"/>
    </source>
</evidence>
<dbReference type="NCBIfam" id="TIGR00710">
    <property type="entry name" value="efflux_Bcr_CflA"/>
    <property type="match status" value="1"/>
</dbReference>
<comment type="caution">
    <text evidence="8">Lacks conserved residue(s) required for the propagation of feature annotation.</text>
</comment>
<evidence type="ECO:0000256" key="6">
    <source>
        <dbReference type="ARBA" id="ARBA00022989"/>
    </source>
</evidence>
<name>A0A1H3LAD6_9RHOB</name>
<reference evidence="10 11" key="1">
    <citation type="submission" date="2016-10" db="EMBL/GenBank/DDBJ databases">
        <authorList>
            <person name="de Groot N.N."/>
        </authorList>
    </citation>
    <scope>NUCLEOTIDE SEQUENCE [LARGE SCALE GENOMIC DNA]</scope>
    <source>
        <strain evidence="10 11">DSM 26880</strain>
    </source>
</reference>
<keyword evidence="8" id="KW-0997">Cell inner membrane</keyword>
<proteinExistence type="inferred from homology"/>
<evidence type="ECO:0000256" key="4">
    <source>
        <dbReference type="ARBA" id="ARBA00022475"/>
    </source>
</evidence>
<dbReference type="InterPro" id="IPR020846">
    <property type="entry name" value="MFS_dom"/>
</dbReference>
<feature type="domain" description="Major facilitator superfamily (MFS) profile" evidence="9">
    <location>
        <begin position="31"/>
        <end position="414"/>
    </location>
</feature>
<protein>
    <recommendedName>
        <fullName evidence="8">Bcr/CflA family efflux transporter</fullName>
    </recommendedName>
</protein>
<dbReference type="PANTHER" id="PTHR23501:SF191">
    <property type="entry name" value="VACUOLAR BASIC AMINO ACID TRANSPORTER 4"/>
    <property type="match status" value="1"/>
</dbReference>
<dbReference type="PROSITE" id="PS50850">
    <property type="entry name" value="MFS"/>
    <property type="match status" value="1"/>
</dbReference>
<feature type="transmembrane region" description="Helical" evidence="8">
    <location>
        <begin position="392"/>
        <end position="411"/>
    </location>
</feature>
<comment type="subcellular location">
    <subcellularLocation>
        <location evidence="8">Cell inner membrane</location>
        <topology evidence="8">Multi-pass membrane protein</topology>
    </subcellularLocation>
    <subcellularLocation>
        <location evidence="1">Cell membrane</location>
        <topology evidence="1">Multi-pass membrane protein</topology>
    </subcellularLocation>
</comment>
<dbReference type="EMBL" id="FNPF01000012">
    <property type="protein sequence ID" value="SDY61507.1"/>
    <property type="molecule type" value="Genomic_DNA"/>
</dbReference>
<evidence type="ECO:0000259" key="9">
    <source>
        <dbReference type="PROSITE" id="PS50850"/>
    </source>
</evidence>
<feature type="transmembrane region" description="Helical" evidence="8">
    <location>
        <begin position="184"/>
        <end position="201"/>
    </location>
</feature>
<dbReference type="InterPro" id="IPR036259">
    <property type="entry name" value="MFS_trans_sf"/>
</dbReference>
<feature type="transmembrane region" description="Helical" evidence="8">
    <location>
        <begin position="231"/>
        <end position="250"/>
    </location>
</feature>
<dbReference type="InterPro" id="IPR005829">
    <property type="entry name" value="Sugar_transporter_CS"/>
</dbReference>
<comment type="similarity">
    <text evidence="2 8">Belongs to the major facilitator superfamily. Bcr/CmlA family.</text>
</comment>
<dbReference type="CDD" id="cd17320">
    <property type="entry name" value="MFS_MdfA_MDR_like"/>
    <property type="match status" value="1"/>
</dbReference>
<feature type="transmembrane region" description="Helical" evidence="8">
    <location>
        <begin position="356"/>
        <end position="380"/>
    </location>
</feature>
<evidence type="ECO:0000256" key="7">
    <source>
        <dbReference type="ARBA" id="ARBA00023136"/>
    </source>
</evidence>
<evidence type="ECO:0000256" key="1">
    <source>
        <dbReference type="ARBA" id="ARBA00004651"/>
    </source>
</evidence>
<evidence type="ECO:0000256" key="3">
    <source>
        <dbReference type="ARBA" id="ARBA00022448"/>
    </source>
</evidence>
<keyword evidence="5 8" id="KW-0812">Transmembrane</keyword>
<evidence type="ECO:0000256" key="8">
    <source>
        <dbReference type="RuleBase" id="RU365088"/>
    </source>
</evidence>
<keyword evidence="4" id="KW-1003">Cell membrane</keyword>
<feature type="transmembrane region" description="Helical" evidence="8">
    <location>
        <begin position="326"/>
        <end position="344"/>
    </location>
</feature>
<feature type="transmembrane region" description="Helical" evidence="8">
    <location>
        <begin position="154"/>
        <end position="172"/>
    </location>
</feature>
<evidence type="ECO:0000256" key="2">
    <source>
        <dbReference type="ARBA" id="ARBA00006236"/>
    </source>
</evidence>